<dbReference type="EMBL" id="GG738873">
    <property type="protein sequence ID" value="EFC43434.1"/>
    <property type="molecule type" value="Genomic_DNA"/>
</dbReference>
<evidence type="ECO:0000313" key="2">
    <source>
        <dbReference type="Proteomes" id="UP000006671"/>
    </source>
</evidence>
<dbReference type="SUPFAM" id="SSF56219">
    <property type="entry name" value="DNase I-like"/>
    <property type="match status" value="1"/>
</dbReference>
<dbReference type="Gene3D" id="3.60.10.10">
    <property type="entry name" value="Endonuclease/exonuclease/phosphatase"/>
    <property type="match status" value="1"/>
</dbReference>
<proteinExistence type="predicted"/>
<dbReference type="InterPro" id="IPR036691">
    <property type="entry name" value="Endo/exonu/phosph_ase_sf"/>
</dbReference>
<reference evidence="1 2" key="1">
    <citation type="journal article" date="2010" name="Cell">
        <title>The genome of Naegleria gruberi illuminates early eukaryotic versatility.</title>
        <authorList>
            <person name="Fritz-Laylin L.K."/>
            <person name="Prochnik S.E."/>
            <person name="Ginger M.L."/>
            <person name="Dacks J.B."/>
            <person name="Carpenter M.L."/>
            <person name="Field M.C."/>
            <person name="Kuo A."/>
            <person name="Paredez A."/>
            <person name="Chapman J."/>
            <person name="Pham J."/>
            <person name="Shu S."/>
            <person name="Neupane R."/>
            <person name="Cipriano M."/>
            <person name="Mancuso J."/>
            <person name="Tu H."/>
            <person name="Salamov A."/>
            <person name="Lindquist E."/>
            <person name="Shapiro H."/>
            <person name="Lucas S."/>
            <person name="Grigoriev I.V."/>
            <person name="Cande W.Z."/>
            <person name="Fulton C."/>
            <person name="Rokhsar D.S."/>
            <person name="Dawson S.C."/>
        </authorList>
    </citation>
    <scope>NUCLEOTIDE SEQUENCE [LARGE SCALE GENOMIC DNA]</scope>
    <source>
        <strain evidence="1 2">NEG-M</strain>
    </source>
</reference>
<dbReference type="AlphaFoldDB" id="D2VI07"/>
<keyword evidence="2" id="KW-1185">Reference proteome</keyword>
<evidence type="ECO:0000313" key="1">
    <source>
        <dbReference type="EMBL" id="EFC43434.1"/>
    </source>
</evidence>
<dbReference type="RefSeq" id="XP_002676178.1">
    <property type="nucleotide sequence ID" value="XM_002676132.1"/>
</dbReference>
<name>D2VI07_NAEGR</name>
<gene>
    <name evidence="1" type="ORF">NAEGRDRAFT_68513</name>
</gene>
<organism evidence="2">
    <name type="scientific">Naegleria gruberi</name>
    <name type="common">Amoeba</name>
    <dbReference type="NCBI Taxonomy" id="5762"/>
    <lineage>
        <taxon>Eukaryota</taxon>
        <taxon>Discoba</taxon>
        <taxon>Heterolobosea</taxon>
        <taxon>Tetramitia</taxon>
        <taxon>Eutetramitia</taxon>
        <taxon>Vahlkampfiidae</taxon>
        <taxon>Naegleria</taxon>
    </lineage>
</organism>
<dbReference type="InParanoid" id="D2VI07"/>
<dbReference type="OMA" id="KEDWTHA"/>
<dbReference type="VEuPathDB" id="AmoebaDB:NAEGRDRAFT_68513"/>
<dbReference type="GeneID" id="8853387"/>
<accession>D2VI07</accession>
<dbReference type="KEGG" id="ngr:NAEGRDRAFT_68513"/>
<sequence>MASCNLSSFSIDKQAILLHHIKNERLDVINIQESHWDSSVFKDNVSKAAKFFSPCKIYGTPCSPNDKAAGILTIIKGTLHRKVISFEVLVSGRVSCLKLETDYGVVNIINWYGVQKYSSEFQNILTKLSEYLLEAMFHSEHVIIMGDLNINTLFGSEKRKASAFNEWLQVFNLNDLVPCPTRPSFKSSRGSKKPYSTRPDHIVSSLLSSQLWDVEMFLQHKMVCAEFQLFDLESTAKFEEVFNMSKFNNKAFTENLDCINSKIASFSGKDLQSFLTELCSQYHSPIRKSPLITDIKEYRDLERIRRALQKAKWSNRPNKIAKEFMATVGVDNAIVAYKDVVKKQQNVILSALKARKEAFKKAVNNLKSSVPYRYAFKSERNSSSVFKISDPTQVTEHFEKMFNTALGDSNLDEKLITGHPKLAEFRVPPANPGLLANVVSRMKHSMPGSDKVPMIVFKSMNEDALLTVSKNNPLEYLGASFINNMSWSPSDDKVLLKVESRLLNFRPKHLRLGPMRNVILSKVLSVPRYLSSVDAIPLSLLEKLEVKISGIIKKRIGCDNRLSKAVIYGDKSQGGLGLLSPVDISHVERMASVCRFVNSTSPITQKIARAMINKALKGETTDSLWKNAAATMKDLKYYFKSTDNGWVLCNHTNHKPVSNLRNAIIETQRSKKIINKLGQLDNDYNWHNSTLSFWRNSLLSYYQQRLLYFNLHHSILLGDDSTCDKCNVKEDWTHAFQTCPKCNPEKDELYATWDAISQKFSINKIRFPPDISESSQLRIEFDGRCSRNYWLNWSKRKKIPKYLALEVYKALAIYLENCYKNSVWYNRPNASFTINRKYLSAYHRQAQSNQPLSVNP</sequence>
<dbReference type="Proteomes" id="UP000006671">
    <property type="component" value="Unassembled WGS sequence"/>
</dbReference>
<protein>
    <submittedName>
        <fullName evidence="1">Predicted protein</fullName>
    </submittedName>
</protein>